<proteinExistence type="predicted"/>
<evidence type="ECO:0000313" key="2">
    <source>
        <dbReference type="Proteomes" id="UP000321079"/>
    </source>
</evidence>
<accession>A0A511BAC4</accession>
<keyword evidence="2" id="KW-1185">Reference proteome</keyword>
<protein>
    <submittedName>
        <fullName evidence="1">Uncharacterized protein</fullName>
    </submittedName>
</protein>
<comment type="caution">
    <text evidence="1">The sequence shown here is derived from an EMBL/GenBank/DDBJ whole genome shotgun (WGS) entry which is preliminary data.</text>
</comment>
<gene>
    <name evidence="1" type="ORF">GKA01_25620</name>
</gene>
<name>A0A511BAC4_9PROT</name>
<dbReference type="EMBL" id="BJVA01000023">
    <property type="protein sequence ID" value="GEK97365.1"/>
    <property type="molecule type" value="Genomic_DNA"/>
</dbReference>
<organism evidence="1 2">
    <name type="scientific">Gluconobacter kanchanaburiensis NBRC 103587</name>
    <dbReference type="NCBI Taxonomy" id="1307948"/>
    <lineage>
        <taxon>Bacteria</taxon>
        <taxon>Pseudomonadati</taxon>
        <taxon>Pseudomonadota</taxon>
        <taxon>Alphaproteobacteria</taxon>
        <taxon>Acetobacterales</taxon>
        <taxon>Acetobacteraceae</taxon>
        <taxon>Gluconobacter</taxon>
    </lineage>
</organism>
<sequence length="82" mass="9263">MLIKYWLPAATSNNIVIDTKLPRHITVHPSLQDGTGNFTLCTGTPNKPGTTYNRIELGEEDGEVLHRFRRKISINDLQAFLL</sequence>
<reference evidence="1 2" key="1">
    <citation type="submission" date="2019-07" db="EMBL/GenBank/DDBJ databases">
        <title>Whole genome shotgun sequence of Gluconobacter kanchanaburiensis NBRC 103587.</title>
        <authorList>
            <person name="Hosoyama A."/>
            <person name="Uohara A."/>
            <person name="Ohji S."/>
            <person name="Ichikawa N."/>
        </authorList>
    </citation>
    <scope>NUCLEOTIDE SEQUENCE [LARGE SCALE GENOMIC DNA]</scope>
    <source>
        <strain evidence="1 2">NBRC 103587</strain>
    </source>
</reference>
<dbReference type="AlphaFoldDB" id="A0A511BAC4"/>
<dbReference type="Proteomes" id="UP000321079">
    <property type="component" value="Unassembled WGS sequence"/>
</dbReference>
<evidence type="ECO:0000313" key="1">
    <source>
        <dbReference type="EMBL" id="GEK97365.1"/>
    </source>
</evidence>